<reference evidence="1 2" key="1">
    <citation type="submission" date="2020-02" db="EMBL/GenBank/DDBJ databases">
        <authorList>
            <person name="Li X.-J."/>
            <person name="Feng X.-M."/>
        </authorList>
    </citation>
    <scope>NUCLEOTIDE SEQUENCE [LARGE SCALE GENOMIC DNA]</scope>
    <source>
        <strain evidence="1 2">CGMCC 4.7225</strain>
    </source>
</reference>
<protein>
    <submittedName>
        <fullName evidence="1">Uncharacterized protein</fullName>
    </submittedName>
</protein>
<evidence type="ECO:0000313" key="2">
    <source>
        <dbReference type="Proteomes" id="UP000469185"/>
    </source>
</evidence>
<name>A0A6N9YSJ4_9ACTN</name>
<evidence type="ECO:0000313" key="1">
    <source>
        <dbReference type="EMBL" id="NED97920.1"/>
    </source>
</evidence>
<proteinExistence type="predicted"/>
<organism evidence="1 2">
    <name type="scientific">Phytoactinopolyspora alkaliphila</name>
    <dbReference type="NCBI Taxonomy" id="1783498"/>
    <lineage>
        <taxon>Bacteria</taxon>
        <taxon>Bacillati</taxon>
        <taxon>Actinomycetota</taxon>
        <taxon>Actinomycetes</taxon>
        <taxon>Jiangellales</taxon>
        <taxon>Jiangellaceae</taxon>
        <taxon>Phytoactinopolyspora</taxon>
    </lineage>
</organism>
<dbReference type="RefSeq" id="WP_163820707.1">
    <property type="nucleotide sequence ID" value="NZ_JAAGOB010000014.1"/>
</dbReference>
<dbReference type="Proteomes" id="UP000469185">
    <property type="component" value="Unassembled WGS sequence"/>
</dbReference>
<accession>A0A6N9YSJ4</accession>
<keyword evidence="2" id="KW-1185">Reference proteome</keyword>
<dbReference type="EMBL" id="JAAGOB010000014">
    <property type="protein sequence ID" value="NED97920.1"/>
    <property type="molecule type" value="Genomic_DNA"/>
</dbReference>
<sequence length="87" mass="9778">MSQTEVDHVGPNYLAWISERDVLVTKDVAYPTLSDLADAWTVESPDDHDKVDALLRDRGYIRLGPWTLALIGPKGPECQCARLVRTR</sequence>
<comment type="caution">
    <text evidence="1">The sequence shown here is derived from an EMBL/GenBank/DDBJ whole genome shotgun (WGS) entry which is preliminary data.</text>
</comment>
<dbReference type="AlphaFoldDB" id="A0A6N9YSJ4"/>
<gene>
    <name evidence="1" type="ORF">G1H11_21715</name>
</gene>